<accession>A0A926CXL7</accession>
<keyword evidence="2" id="KW-1185">Reference proteome</keyword>
<dbReference type="AlphaFoldDB" id="A0A926CXL7"/>
<comment type="caution">
    <text evidence="1">The sequence shown here is derived from an EMBL/GenBank/DDBJ whole genome shotgun (WGS) entry which is preliminary data.</text>
</comment>
<organism evidence="1 2">
    <name type="scientific">Luoshenia tenuis</name>
    <dbReference type="NCBI Taxonomy" id="2763654"/>
    <lineage>
        <taxon>Bacteria</taxon>
        <taxon>Bacillati</taxon>
        <taxon>Bacillota</taxon>
        <taxon>Clostridia</taxon>
        <taxon>Christensenellales</taxon>
        <taxon>Christensenellaceae</taxon>
        <taxon>Luoshenia</taxon>
    </lineage>
</organism>
<name>A0A926CXL7_9FIRM</name>
<dbReference type="EMBL" id="JACRSO010000001">
    <property type="protein sequence ID" value="MBC8527844.1"/>
    <property type="molecule type" value="Genomic_DNA"/>
</dbReference>
<sequence>MFNPNMVPVRQQFNAQHIDNISEAAAKALSAKGDWVHPGEKIAIAVGSRGVANIAKVTRAVCDFVRAKGAQPFIFPAMGSHGNATSEGQREVLAGYGVTEEAMGAPIVSSLKVERIPSELPMPVYMDAHALAADGTVVINRIKPHTDFHGDYESGLMKMCVIGTGKHAQALAVHRYGADGLRDYIPQIAREVLKKANVRLGIGLVENAYDQTMLLEALTPEEIPTREPELLEIAKANMPRLPVDALDILLIDQMGKDISGVGIDTNIIGRMGIPGQPEPAAPRIKRITVSRLTPGAHGNAIGMGLADFCTQELMDGIDWAATYENTVTSTFLSRGNLPLVAKDEAQAFAWALRTIGTTQAHDARIIRIRDTLHLSEFWVSEALWHALAGGNLEQTGPAQPLLDEATGRYRG</sequence>
<protein>
    <submittedName>
        <fullName evidence="1">DUF2088 domain-containing protein</fullName>
    </submittedName>
</protein>
<gene>
    <name evidence="1" type="ORF">H8699_00135</name>
</gene>
<evidence type="ECO:0000313" key="2">
    <source>
        <dbReference type="Proteomes" id="UP000654279"/>
    </source>
</evidence>
<dbReference type="RefSeq" id="WP_249283937.1">
    <property type="nucleotide sequence ID" value="NZ_JACRSO010000001.1"/>
</dbReference>
<proteinExistence type="predicted"/>
<dbReference type="Proteomes" id="UP000654279">
    <property type="component" value="Unassembled WGS sequence"/>
</dbReference>
<evidence type="ECO:0000313" key="1">
    <source>
        <dbReference type="EMBL" id="MBC8527844.1"/>
    </source>
</evidence>
<reference evidence="1" key="1">
    <citation type="submission" date="2020-08" db="EMBL/GenBank/DDBJ databases">
        <title>Genome public.</title>
        <authorList>
            <person name="Liu C."/>
            <person name="Sun Q."/>
        </authorList>
    </citation>
    <scope>NUCLEOTIDE SEQUENCE</scope>
    <source>
        <strain evidence="1">NSJ-44</strain>
    </source>
</reference>
<dbReference type="Gene3D" id="3.40.50.11440">
    <property type="match status" value="1"/>
</dbReference>